<dbReference type="InterPro" id="IPR009050">
    <property type="entry name" value="Globin-like_sf"/>
</dbReference>
<dbReference type="Proteomes" id="UP001500571">
    <property type="component" value="Unassembled WGS sequence"/>
</dbReference>
<gene>
    <name evidence="5" type="ORF">GCM10009798_35460</name>
</gene>
<keyword evidence="3" id="KW-0479">Metal-binding</keyword>
<sequence>MTLYERVGGFDAILALCRRWHELCSADPLAGHPFEHITLPHHDERLAAYLAEALGGPPLYTAGYGDESFMQRLHAGNGDHPDLYEACLALFDRALLDVGIAKPAAGEVSAYFRAATAAMAAYHDSIDQVPDDLPMNRVVSDG</sequence>
<dbReference type="SUPFAM" id="SSF46458">
    <property type="entry name" value="Globin-like"/>
    <property type="match status" value="1"/>
</dbReference>
<evidence type="ECO:0000256" key="3">
    <source>
        <dbReference type="ARBA" id="ARBA00022723"/>
    </source>
</evidence>
<dbReference type="Pfam" id="PF01152">
    <property type="entry name" value="Bac_globin"/>
    <property type="match status" value="1"/>
</dbReference>
<name>A0ABN2RMF0_9ACTN</name>
<evidence type="ECO:0000256" key="4">
    <source>
        <dbReference type="ARBA" id="ARBA00023004"/>
    </source>
</evidence>
<dbReference type="EMBL" id="BAAAPB010000004">
    <property type="protein sequence ID" value="GAA1971488.1"/>
    <property type="molecule type" value="Genomic_DNA"/>
</dbReference>
<reference evidence="5 6" key="1">
    <citation type="journal article" date="2019" name="Int. J. Syst. Evol. Microbiol.">
        <title>The Global Catalogue of Microorganisms (GCM) 10K type strain sequencing project: providing services to taxonomists for standard genome sequencing and annotation.</title>
        <authorList>
            <consortium name="The Broad Institute Genomics Platform"/>
            <consortium name="The Broad Institute Genome Sequencing Center for Infectious Disease"/>
            <person name="Wu L."/>
            <person name="Ma J."/>
        </authorList>
    </citation>
    <scope>NUCLEOTIDE SEQUENCE [LARGE SCALE GENOMIC DNA]</scope>
    <source>
        <strain evidence="5 6">JCM 15309</strain>
    </source>
</reference>
<evidence type="ECO:0000256" key="1">
    <source>
        <dbReference type="ARBA" id="ARBA00022448"/>
    </source>
</evidence>
<evidence type="ECO:0000313" key="6">
    <source>
        <dbReference type="Proteomes" id="UP001500571"/>
    </source>
</evidence>
<keyword evidence="1" id="KW-0813">Transport</keyword>
<dbReference type="InterPro" id="IPR012292">
    <property type="entry name" value="Globin/Proto"/>
</dbReference>
<keyword evidence="2" id="KW-0349">Heme</keyword>
<dbReference type="Gene3D" id="1.10.490.10">
    <property type="entry name" value="Globins"/>
    <property type="match status" value="1"/>
</dbReference>
<evidence type="ECO:0000313" key="5">
    <source>
        <dbReference type="EMBL" id="GAA1971488.1"/>
    </source>
</evidence>
<accession>A0ABN2RMF0</accession>
<keyword evidence="6" id="KW-1185">Reference proteome</keyword>
<organism evidence="5 6">
    <name type="scientific">Nocardioides panacihumi</name>
    <dbReference type="NCBI Taxonomy" id="400774"/>
    <lineage>
        <taxon>Bacteria</taxon>
        <taxon>Bacillati</taxon>
        <taxon>Actinomycetota</taxon>
        <taxon>Actinomycetes</taxon>
        <taxon>Propionibacteriales</taxon>
        <taxon>Nocardioidaceae</taxon>
        <taxon>Nocardioides</taxon>
    </lineage>
</organism>
<keyword evidence="4" id="KW-0408">Iron</keyword>
<protein>
    <submittedName>
        <fullName evidence="5">Group II truncated hemoglobin</fullName>
    </submittedName>
</protein>
<dbReference type="RefSeq" id="WP_344047123.1">
    <property type="nucleotide sequence ID" value="NZ_BAAAPB010000004.1"/>
</dbReference>
<proteinExistence type="predicted"/>
<dbReference type="InterPro" id="IPR001486">
    <property type="entry name" value="Hemoglobin_trunc"/>
</dbReference>
<comment type="caution">
    <text evidence="5">The sequence shown here is derived from an EMBL/GenBank/DDBJ whole genome shotgun (WGS) entry which is preliminary data.</text>
</comment>
<evidence type="ECO:0000256" key="2">
    <source>
        <dbReference type="ARBA" id="ARBA00022617"/>
    </source>
</evidence>